<keyword evidence="1" id="KW-0175">Coiled coil</keyword>
<keyword evidence="3" id="KW-1185">Reference proteome</keyword>
<dbReference type="EMBL" id="JAAOAM010000072">
    <property type="protein sequence ID" value="KAF5551363.1"/>
    <property type="molecule type" value="Genomic_DNA"/>
</dbReference>
<dbReference type="Proteomes" id="UP000522262">
    <property type="component" value="Unassembled WGS sequence"/>
</dbReference>
<evidence type="ECO:0000313" key="3">
    <source>
        <dbReference type="Proteomes" id="UP000522262"/>
    </source>
</evidence>
<evidence type="ECO:0000313" key="2">
    <source>
        <dbReference type="EMBL" id="KAF5551363.1"/>
    </source>
</evidence>
<feature type="coiled-coil region" evidence="1">
    <location>
        <begin position="380"/>
        <end position="414"/>
    </location>
</feature>
<reference evidence="2 3" key="1">
    <citation type="submission" date="2020-05" db="EMBL/GenBank/DDBJ databases">
        <title>Identification and distribution of gene clusters putatively required for synthesis of sphingolipid metabolism inhibitors in phylogenetically diverse species of the filamentous fungus Fusarium.</title>
        <authorList>
            <person name="Kim H.-S."/>
            <person name="Busman M."/>
            <person name="Brown D.W."/>
            <person name="Divon H."/>
            <person name="Uhlig S."/>
            <person name="Proctor R.H."/>
        </authorList>
    </citation>
    <scope>NUCLEOTIDE SEQUENCE [LARGE SCALE GENOMIC DNA]</scope>
    <source>
        <strain evidence="2 3">NRRL 53147</strain>
    </source>
</reference>
<name>A0A8H5N4D0_9HYPO</name>
<dbReference type="AlphaFoldDB" id="A0A8H5N4D0"/>
<sequence>MTSFMKFNNDWILNSNWSNERSSNADAHVSESTSFFTFLYYMQKWKDAHLESFAQPVDDQPLVHYTSSKAGNELPLITVHSAFDPASFLLRLARGHNLGIFGLQDRTNTSVLVTAERRKALQSSEGQQDEAVEPESSRATLYKTAMKASMVNPGQVLIKDLRTRNDFKDERMRYAVSPPRALYSISRQLLTTYHLNSDKRRSGGDKVSSDLTDATRALACLRTFTRWSLTDKPELMELFDQWLIYAAEKIGNEAEKQKVMKAQLVAAKDEIKSQGVIVSGLLRERHSVHITPDDSALPGSKEFKTHCINTFPITIRQIVISVHSHLLDLNTFRKRKESGLRIRIGTQHKSRQAAKEHLSQDQAQMTQVLRKQLKAERQLILASEEAVTDLEAHVKELLAECRHWKQQSTKLQTKVDEYKNTISLHKVDTGNCTAVDNCQKTLSQRSFQT</sequence>
<protein>
    <submittedName>
        <fullName evidence="2">Kinesin</fullName>
    </submittedName>
</protein>
<gene>
    <name evidence="2" type="ORF">FMEXI_3481</name>
</gene>
<evidence type="ECO:0000256" key="1">
    <source>
        <dbReference type="SAM" id="Coils"/>
    </source>
</evidence>
<organism evidence="2 3">
    <name type="scientific">Fusarium mexicanum</name>
    <dbReference type="NCBI Taxonomy" id="751941"/>
    <lineage>
        <taxon>Eukaryota</taxon>
        <taxon>Fungi</taxon>
        <taxon>Dikarya</taxon>
        <taxon>Ascomycota</taxon>
        <taxon>Pezizomycotina</taxon>
        <taxon>Sordariomycetes</taxon>
        <taxon>Hypocreomycetidae</taxon>
        <taxon>Hypocreales</taxon>
        <taxon>Nectriaceae</taxon>
        <taxon>Fusarium</taxon>
        <taxon>Fusarium fujikuroi species complex</taxon>
    </lineage>
</organism>
<comment type="caution">
    <text evidence="2">The sequence shown here is derived from an EMBL/GenBank/DDBJ whole genome shotgun (WGS) entry which is preliminary data.</text>
</comment>
<accession>A0A8H5N4D0</accession>
<proteinExistence type="predicted"/>